<dbReference type="Proteomes" id="UP001600888">
    <property type="component" value="Unassembled WGS sequence"/>
</dbReference>
<gene>
    <name evidence="1" type="ORF">FJTKL_08224</name>
</gene>
<accession>A0ABR4ES45</accession>
<name>A0ABR4ES45_9PEZI</name>
<dbReference type="EMBL" id="JBAWTH010000031">
    <property type="protein sequence ID" value="KAL2285264.1"/>
    <property type="molecule type" value="Genomic_DNA"/>
</dbReference>
<organism evidence="1 2">
    <name type="scientific">Diaporthe vaccinii</name>
    <dbReference type="NCBI Taxonomy" id="105482"/>
    <lineage>
        <taxon>Eukaryota</taxon>
        <taxon>Fungi</taxon>
        <taxon>Dikarya</taxon>
        <taxon>Ascomycota</taxon>
        <taxon>Pezizomycotina</taxon>
        <taxon>Sordariomycetes</taxon>
        <taxon>Sordariomycetidae</taxon>
        <taxon>Diaporthales</taxon>
        <taxon>Diaporthaceae</taxon>
        <taxon>Diaporthe</taxon>
        <taxon>Diaporthe eres species complex</taxon>
    </lineage>
</organism>
<reference evidence="1 2" key="1">
    <citation type="submission" date="2024-03" db="EMBL/GenBank/DDBJ databases">
        <title>A high-quality draft genome sequence of Diaporthe vaccinii, a causative agent of upright dieback and viscid rot disease in cranberry plants.</title>
        <authorList>
            <person name="Sarrasin M."/>
            <person name="Lang B.F."/>
            <person name="Burger G."/>
        </authorList>
    </citation>
    <scope>NUCLEOTIDE SEQUENCE [LARGE SCALE GENOMIC DNA]</scope>
    <source>
        <strain evidence="1 2">IS7</strain>
    </source>
</reference>
<evidence type="ECO:0000313" key="2">
    <source>
        <dbReference type="Proteomes" id="UP001600888"/>
    </source>
</evidence>
<comment type="caution">
    <text evidence="1">The sequence shown here is derived from an EMBL/GenBank/DDBJ whole genome shotgun (WGS) entry which is preliminary data.</text>
</comment>
<keyword evidence="2" id="KW-1185">Reference proteome</keyword>
<proteinExistence type="predicted"/>
<sequence>MIFMRALVASVAELTYRFDQKAWDKATPDEPDYYDYYDVGAMRFPPMTPGYMERIIGAHNWSLIPYINSHPNVAKKDKVVQIPYIFNTSLSLRLFNNVLAFNNESTSLDQFDVKLLRNNDSDPFNALNSSNIFSKATDEFMSALSDPDGDLSTKGWDHLMDYDSLSVRAYLLSQGFTMDEIDWLETMNDATGHYDRKFAPKRCLAS</sequence>
<protein>
    <submittedName>
        <fullName evidence="1">Uncharacterized protein</fullName>
    </submittedName>
</protein>
<evidence type="ECO:0000313" key="1">
    <source>
        <dbReference type="EMBL" id="KAL2285264.1"/>
    </source>
</evidence>